<proteinExistence type="predicted"/>
<keyword evidence="3" id="KW-1185">Reference proteome</keyword>
<accession>A0A6D2JV68</accession>
<evidence type="ECO:0000256" key="1">
    <source>
        <dbReference type="SAM" id="MobiDB-lite"/>
    </source>
</evidence>
<protein>
    <submittedName>
        <fullName evidence="2">Uncharacterized protein</fullName>
    </submittedName>
</protein>
<name>A0A6D2JV68_9BRAS</name>
<feature type="compositionally biased region" description="Basic and acidic residues" evidence="1">
    <location>
        <begin position="103"/>
        <end position="120"/>
    </location>
</feature>
<evidence type="ECO:0000313" key="2">
    <source>
        <dbReference type="EMBL" id="CAA7043695.1"/>
    </source>
</evidence>
<dbReference type="Proteomes" id="UP000467841">
    <property type="component" value="Unassembled WGS sequence"/>
</dbReference>
<gene>
    <name evidence="2" type="ORF">MERR_LOCUS30930</name>
</gene>
<feature type="region of interest" description="Disordered" evidence="1">
    <location>
        <begin position="1"/>
        <end position="136"/>
    </location>
</feature>
<dbReference type="EMBL" id="CACVBM020001285">
    <property type="protein sequence ID" value="CAA7043695.1"/>
    <property type="molecule type" value="Genomic_DNA"/>
</dbReference>
<organism evidence="2 3">
    <name type="scientific">Microthlaspi erraticum</name>
    <dbReference type="NCBI Taxonomy" id="1685480"/>
    <lineage>
        <taxon>Eukaryota</taxon>
        <taxon>Viridiplantae</taxon>
        <taxon>Streptophyta</taxon>
        <taxon>Embryophyta</taxon>
        <taxon>Tracheophyta</taxon>
        <taxon>Spermatophyta</taxon>
        <taxon>Magnoliopsida</taxon>
        <taxon>eudicotyledons</taxon>
        <taxon>Gunneridae</taxon>
        <taxon>Pentapetalae</taxon>
        <taxon>rosids</taxon>
        <taxon>malvids</taxon>
        <taxon>Brassicales</taxon>
        <taxon>Brassicaceae</taxon>
        <taxon>Coluteocarpeae</taxon>
        <taxon>Microthlaspi</taxon>
    </lineage>
</organism>
<comment type="caution">
    <text evidence="2">The sequence shown here is derived from an EMBL/GenBank/DDBJ whole genome shotgun (WGS) entry which is preliminary data.</text>
</comment>
<evidence type="ECO:0000313" key="3">
    <source>
        <dbReference type="Proteomes" id="UP000467841"/>
    </source>
</evidence>
<sequence length="136" mass="14738">MFRARPKFNPVQARPITHTTRETCPAVGQATITASRARPRRASREVTPRGRATHVPGRCAVRPGKPSHVRPETIGQSSSADHAADTKHPATTVPTPIAPRPDCPADRPDRPSERRGRPEAVFEAQSAQFKPKAGAD</sequence>
<reference evidence="2" key="1">
    <citation type="submission" date="2020-01" db="EMBL/GenBank/DDBJ databases">
        <authorList>
            <person name="Mishra B."/>
        </authorList>
    </citation>
    <scope>NUCLEOTIDE SEQUENCE [LARGE SCALE GENOMIC DNA]</scope>
</reference>
<dbReference type="AlphaFoldDB" id="A0A6D2JV68"/>